<protein>
    <recommendedName>
        <fullName evidence="1">DUF6950 domain-containing protein</fullName>
    </recommendedName>
</protein>
<comment type="caution">
    <text evidence="2">The sequence shown here is derived from an EMBL/GenBank/DDBJ whole genome shotgun (WGS) entry which is preliminary data.</text>
</comment>
<feature type="domain" description="DUF6950" evidence="1">
    <location>
        <begin position="11"/>
        <end position="117"/>
    </location>
</feature>
<keyword evidence="3" id="KW-1185">Reference proteome</keyword>
<dbReference type="AlphaFoldDB" id="A0A7X4K6E3"/>
<dbReference type="Pfam" id="PF22262">
    <property type="entry name" value="DUF6950"/>
    <property type="match status" value="1"/>
</dbReference>
<dbReference type="RefSeq" id="WP_160984801.1">
    <property type="nucleotide sequence ID" value="NZ_WVTD01000002.1"/>
</dbReference>
<evidence type="ECO:0000259" key="1">
    <source>
        <dbReference type="Pfam" id="PF22262"/>
    </source>
</evidence>
<evidence type="ECO:0000313" key="3">
    <source>
        <dbReference type="Proteomes" id="UP000465810"/>
    </source>
</evidence>
<organism evidence="2 3">
    <name type="scientific">Novosphingobium silvae</name>
    <dbReference type="NCBI Taxonomy" id="2692619"/>
    <lineage>
        <taxon>Bacteria</taxon>
        <taxon>Pseudomonadati</taxon>
        <taxon>Pseudomonadota</taxon>
        <taxon>Alphaproteobacteria</taxon>
        <taxon>Sphingomonadales</taxon>
        <taxon>Sphingomonadaceae</taxon>
        <taxon>Novosphingobium</taxon>
    </lineage>
</organism>
<gene>
    <name evidence="2" type="ORF">GR702_04715</name>
</gene>
<name>A0A7X4K6E3_9SPHN</name>
<accession>A0A7X4K6E3</accession>
<dbReference type="EMBL" id="WVTD01000002">
    <property type="protein sequence ID" value="MYL97075.1"/>
    <property type="molecule type" value="Genomic_DNA"/>
</dbReference>
<dbReference type="InterPro" id="IPR053802">
    <property type="entry name" value="DUF6950"/>
</dbReference>
<dbReference type="Proteomes" id="UP000465810">
    <property type="component" value="Unassembled WGS sequence"/>
</dbReference>
<sequence length="128" mass="13956">MLGEFLRAPCPPFDYVQHDCSRWLDRYLVARGHRSPMAAIGIQYASEREAQLVIGRGGGLLALWSAGMASIDVVKVETPEPGDVAILSIPTDDGTDETCGIWTGVRWASVHRNGTMFGVGEPLSIWRA</sequence>
<proteinExistence type="predicted"/>
<reference evidence="2 3" key="1">
    <citation type="submission" date="2019-12" db="EMBL/GenBank/DDBJ databases">
        <authorList>
            <person name="Feng G."/>
            <person name="Zhu H."/>
        </authorList>
    </citation>
    <scope>NUCLEOTIDE SEQUENCE [LARGE SCALE GENOMIC DNA]</scope>
    <source>
        <strain evidence="2 3">FGD1</strain>
    </source>
</reference>
<evidence type="ECO:0000313" key="2">
    <source>
        <dbReference type="EMBL" id="MYL97075.1"/>
    </source>
</evidence>